<dbReference type="PIRSF" id="PIRSF004848">
    <property type="entry name" value="YBL036c_PLPDEIII"/>
    <property type="match status" value="1"/>
</dbReference>
<dbReference type="KEGG" id="ttk:TST_0728"/>
<dbReference type="AlphaFoldDB" id="A0A0S3QT79"/>
<dbReference type="HAMAP" id="MF_02087">
    <property type="entry name" value="PLP_homeostasis"/>
    <property type="match status" value="1"/>
</dbReference>
<evidence type="ECO:0000256" key="1">
    <source>
        <dbReference type="ARBA" id="ARBA00022898"/>
    </source>
</evidence>
<comment type="similarity">
    <text evidence="2 4">Belongs to the pyridoxal phosphate-binding protein YggS/PROSC family.</text>
</comment>
<evidence type="ECO:0000256" key="4">
    <source>
        <dbReference type="RuleBase" id="RU004514"/>
    </source>
</evidence>
<dbReference type="GO" id="GO:0030170">
    <property type="term" value="F:pyridoxal phosphate binding"/>
    <property type="evidence" value="ECO:0007669"/>
    <property type="project" value="UniProtKB-UniRule"/>
</dbReference>
<evidence type="ECO:0000313" key="7">
    <source>
        <dbReference type="Proteomes" id="UP000063234"/>
    </source>
</evidence>
<feature type="modified residue" description="N6-(pyridoxal phosphate)lysine" evidence="2 3">
    <location>
        <position position="35"/>
    </location>
</feature>
<dbReference type="PANTHER" id="PTHR10146">
    <property type="entry name" value="PROLINE SYNTHETASE CO-TRANSCRIBED BACTERIAL HOMOLOG PROTEIN"/>
    <property type="match status" value="1"/>
</dbReference>
<dbReference type="InterPro" id="IPR029066">
    <property type="entry name" value="PLP-binding_barrel"/>
</dbReference>
<dbReference type="Gene3D" id="3.20.20.10">
    <property type="entry name" value="Alanine racemase"/>
    <property type="match status" value="1"/>
</dbReference>
<dbReference type="CDD" id="cd00635">
    <property type="entry name" value="PLPDE_III_YBL036c_like"/>
    <property type="match status" value="1"/>
</dbReference>
<dbReference type="OrthoDB" id="9804072at2"/>
<evidence type="ECO:0000313" key="6">
    <source>
        <dbReference type="EMBL" id="BAT71533.1"/>
    </source>
</evidence>
<dbReference type="Proteomes" id="UP000063234">
    <property type="component" value="Chromosome"/>
</dbReference>
<dbReference type="FunFam" id="3.20.20.10:FF:000018">
    <property type="entry name" value="Pyridoxal phosphate homeostasis protein"/>
    <property type="match status" value="1"/>
</dbReference>
<feature type="domain" description="Alanine racemase N-terminal" evidence="5">
    <location>
        <begin position="30"/>
        <end position="227"/>
    </location>
</feature>
<dbReference type="STRING" id="1298851.TST_0728"/>
<dbReference type="InterPro" id="IPR011078">
    <property type="entry name" value="PyrdxlP_homeostasis"/>
</dbReference>
<dbReference type="NCBIfam" id="TIGR00044">
    <property type="entry name" value="YggS family pyridoxal phosphate-dependent enzyme"/>
    <property type="match status" value="1"/>
</dbReference>
<name>A0A0S3QT79_THET7</name>
<sequence>MSIRENVIKVKERIMSACERSGRNPEEVLLIAVSKTHPPELIKEAFEAGITHFGENRVQEAKGKIPLLSNLPITWHMIGYLQRNKVKDAVKLFSYIHSVDREPLVDELEKRLAKENRKMSVLIEVNVAGEESKHGVHPEDALPLLKYILECKRLEPIGLMTVAPYVENPEEVRWVFRQLRELKEKLNEAVQKEVLQHLSMGMSNDFEVAIEEGATMVRIGTAIFGERKY</sequence>
<dbReference type="Pfam" id="PF01168">
    <property type="entry name" value="Ala_racemase_N"/>
    <property type="match status" value="1"/>
</dbReference>
<comment type="cofactor">
    <cofactor evidence="3">
        <name>pyridoxal 5'-phosphate</name>
        <dbReference type="ChEBI" id="CHEBI:597326"/>
    </cofactor>
</comment>
<reference evidence="7" key="1">
    <citation type="journal article" date="2018" name="Science">
        <title>A primordial and reversible TCA cycle in a facultatively chemolithoautotrophic thermophile.</title>
        <authorList>
            <person name="Nunoura T."/>
            <person name="Chikaraishi Y."/>
            <person name="Izaki R."/>
            <person name="Suwa T."/>
            <person name="Sato T."/>
            <person name="Harada T."/>
            <person name="Mori K."/>
            <person name="Kato Y."/>
            <person name="Miyazaki M."/>
            <person name="Shimamura S."/>
            <person name="Yanagawa K."/>
            <person name="Shuto A."/>
            <person name="Ohkouchi N."/>
            <person name="Fujita N."/>
            <person name="Takaki Y."/>
            <person name="Atomi H."/>
            <person name="Takai K."/>
        </authorList>
    </citation>
    <scope>NUCLEOTIDE SEQUENCE [LARGE SCALE GENOMIC DNA]</scope>
    <source>
        <strain evidence="7">DSM 17441 / JCM 13301 / NBRC 103674 / ABI70S6</strain>
    </source>
</reference>
<dbReference type="PANTHER" id="PTHR10146:SF14">
    <property type="entry name" value="PYRIDOXAL PHOSPHATE HOMEOSTASIS PROTEIN"/>
    <property type="match status" value="1"/>
</dbReference>
<comment type="function">
    <text evidence="2">Pyridoxal 5'-phosphate (PLP)-binding protein, which is involved in PLP homeostasis.</text>
</comment>
<accession>A0A0S3QT79</accession>
<dbReference type="RefSeq" id="WP_068549528.1">
    <property type="nucleotide sequence ID" value="NZ_AP013035.1"/>
</dbReference>
<dbReference type="SUPFAM" id="SSF51419">
    <property type="entry name" value="PLP-binding barrel"/>
    <property type="match status" value="1"/>
</dbReference>
<evidence type="ECO:0000256" key="3">
    <source>
        <dbReference type="PIRSR" id="PIRSR004848-1"/>
    </source>
</evidence>
<evidence type="ECO:0000259" key="5">
    <source>
        <dbReference type="Pfam" id="PF01168"/>
    </source>
</evidence>
<protein>
    <recommendedName>
        <fullName evidence="2">Pyridoxal phosphate homeostasis protein</fullName>
        <shortName evidence="2">PLP homeostasis protein</shortName>
    </recommendedName>
</protein>
<evidence type="ECO:0000256" key="2">
    <source>
        <dbReference type="HAMAP-Rule" id="MF_02087"/>
    </source>
</evidence>
<proteinExistence type="inferred from homology"/>
<keyword evidence="7" id="KW-1185">Reference proteome</keyword>
<gene>
    <name evidence="6" type="ORF">TST_0728</name>
</gene>
<dbReference type="PATRIC" id="fig|1298851.3.peg.755"/>
<dbReference type="EMBL" id="AP013035">
    <property type="protein sequence ID" value="BAT71533.1"/>
    <property type="molecule type" value="Genomic_DNA"/>
</dbReference>
<keyword evidence="1 2" id="KW-0663">Pyridoxal phosphate</keyword>
<organism evidence="6 7">
    <name type="scientific">Thermosulfidibacter takaii (strain DSM 17441 / JCM 13301 / NBRC 103674 / ABI70S6)</name>
    <dbReference type="NCBI Taxonomy" id="1298851"/>
    <lineage>
        <taxon>Bacteria</taxon>
        <taxon>Pseudomonadati</taxon>
        <taxon>Thermosulfidibacterota</taxon>
        <taxon>Thermosulfidibacteria</taxon>
        <taxon>Thermosulfidibacterales</taxon>
        <taxon>Thermosulfidibacteraceae</taxon>
    </lineage>
</organism>
<dbReference type="InterPro" id="IPR001608">
    <property type="entry name" value="Ala_racemase_N"/>
</dbReference>